<dbReference type="EMBL" id="BMHB01000001">
    <property type="protein sequence ID" value="GGI09991.1"/>
    <property type="molecule type" value="Genomic_DNA"/>
</dbReference>
<organism evidence="2 3">
    <name type="scientific">Gottfriedia solisilvae</name>
    <dbReference type="NCBI Taxonomy" id="1516104"/>
    <lineage>
        <taxon>Bacteria</taxon>
        <taxon>Bacillati</taxon>
        <taxon>Bacillota</taxon>
        <taxon>Bacilli</taxon>
        <taxon>Bacillales</taxon>
        <taxon>Bacillaceae</taxon>
        <taxon>Gottfriedia</taxon>
    </lineage>
</organism>
<dbReference type="Pfam" id="PF00583">
    <property type="entry name" value="Acetyltransf_1"/>
    <property type="match status" value="1"/>
</dbReference>
<feature type="domain" description="N-acetyltransferase" evidence="1">
    <location>
        <begin position="3"/>
        <end position="157"/>
    </location>
</feature>
<dbReference type="SUPFAM" id="SSF55729">
    <property type="entry name" value="Acyl-CoA N-acyltransferases (Nat)"/>
    <property type="match status" value="1"/>
</dbReference>
<gene>
    <name evidence="2" type="ORF">GCM10007380_00550</name>
</gene>
<protein>
    <submittedName>
        <fullName evidence="2">N-acetyltransferase</fullName>
    </submittedName>
</protein>
<dbReference type="InterPro" id="IPR000182">
    <property type="entry name" value="GNAT_dom"/>
</dbReference>
<keyword evidence="3" id="KW-1185">Reference proteome</keyword>
<dbReference type="CDD" id="cd04301">
    <property type="entry name" value="NAT_SF"/>
    <property type="match status" value="1"/>
</dbReference>
<reference evidence="3" key="1">
    <citation type="journal article" date="2019" name="Int. J. Syst. Evol. Microbiol.">
        <title>The Global Catalogue of Microorganisms (GCM) 10K type strain sequencing project: providing services to taxonomists for standard genome sequencing and annotation.</title>
        <authorList>
            <consortium name="The Broad Institute Genomics Platform"/>
            <consortium name="The Broad Institute Genome Sequencing Center for Infectious Disease"/>
            <person name="Wu L."/>
            <person name="Ma J."/>
        </authorList>
    </citation>
    <scope>NUCLEOTIDE SEQUENCE [LARGE SCALE GENOMIC DNA]</scope>
    <source>
        <strain evidence="3">CGMCC 1.14993</strain>
    </source>
</reference>
<dbReference type="GO" id="GO:0016747">
    <property type="term" value="F:acyltransferase activity, transferring groups other than amino-acyl groups"/>
    <property type="evidence" value="ECO:0007669"/>
    <property type="project" value="InterPro"/>
</dbReference>
<evidence type="ECO:0000313" key="2">
    <source>
        <dbReference type="EMBL" id="GGI09991.1"/>
    </source>
</evidence>
<comment type="caution">
    <text evidence="2">The sequence shown here is derived from an EMBL/GenBank/DDBJ whole genome shotgun (WGS) entry which is preliminary data.</text>
</comment>
<evidence type="ECO:0000259" key="1">
    <source>
        <dbReference type="PROSITE" id="PS51186"/>
    </source>
</evidence>
<dbReference type="OrthoDB" id="9797178at2"/>
<dbReference type="Proteomes" id="UP000626244">
    <property type="component" value="Unassembled WGS sequence"/>
</dbReference>
<sequence>MDFILRQEHENDYLETEEVVRKAFLNETFSDKTEHKLVSRIRKSDAFIPALSIVAEKNQEIVGHVLLSKITIVNDENIVNSLALAPVSVEPMYQKKGIGHMLISCALKKAVDIGYQSVIVLGHKDYYPKFGFKPAHLWNIRAPFEVPNDVFMALELTERALKNVQGVVVYSKAFFEEDLS</sequence>
<dbReference type="RefSeq" id="WP_088002571.1">
    <property type="nucleotide sequence ID" value="NZ_BMHB01000001.1"/>
</dbReference>
<evidence type="ECO:0000313" key="3">
    <source>
        <dbReference type="Proteomes" id="UP000626244"/>
    </source>
</evidence>
<name>A0A8J3EZH1_9BACI</name>
<accession>A0A8J3EZH1</accession>
<proteinExistence type="predicted"/>
<dbReference type="Gene3D" id="3.40.630.30">
    <property type="match status" value="1"/>
</dbReference>
<dbReference type="AlphaFoldDB" id="A0A8J3EZH1"/>
<dbReference type="PROSITE" id="PS51186">
    <property type="entry name" value="GNAT"/>
    <property type="match status" value="1"/>
</dbReference>
<dbReference type="InterPro" id="IPR016181">
    <property type="entry name" value="Acyl_CoA_acyltransferase"/>
</dbReference>